<name>A0ABR2JPY3_9PEZI</name>
<dbReference type="Proteomes" id="UP001390339">
    <property type="component" value="Unassembled WGS sequence"/>
</dbReference>
<feature type="domain" description="F-box" evidence="1">
    <location>
        <begin position="8"/>
        <end position="57"/>
    </location>
</feature>
<dbReference type="SUPFAM" id="SSF81383">
    <property type="entry name" value="F-box domain"/>
    <property type="match status" value="1"/>
</dbReference>
<dbReference type="InterPro" id="IPR036047">
    <property type="entry name" value="F-box-like_dom_sf"/>
</dbReference>
<sequence>MALSAQSRDRLSRLPTELKLEIFLNLSDAPSVFNLSLASKGFRNILEDFYPTIVRTLVSRLVPPECTKLAVMAIASQSVDPNDNDDLQNFFDEHMNHSELADDQLELTVANGIPSLHHTIVTLQSQGMHSTLFRLAHISPNVDPMRLIQFYYAIKIVSNLFPISSSSSQQQPKTDVLIRWLPHLTHLLYLTS</sequence>
<evidence type="ECO:0000313" key="3">
    <source>
        <dbReference type="Proteomes" id="UP001390339"/>
    </source>
</evidence>
<proteinExistence type="predicted"/>
<gene>
    <name evidence="2" type="ORF">PGQ11_001601</name>
</gene>
<evidence type="ECO:0000313" key="2">
    <source>
        <dbReference type="EMBL" id="KAK8880307.1"/>
    </source>
</evidence>
<dbReference type="InterPro" id="IPR001810">
    <property type="entry name" value="F-box_dom"/>
</dbReference>
<dbReference type="PROSITE" id="PS50181">
    <property type="entry name" value="FBOX"/>
    <property type="match status" value="1"/>
</dbReference>
<reference evidence="2 3" key="1">
    <citation type="journal article" date="2024" name="IMA Fungus">
        <title>Apiospora arundinis, a panoply of carbohydrate-active enzymes and secondary metabolites.</title>
        <authorList>
            <person name="Sorensen T."/>
            <person name="Petersen C."/>
            <person name="Muurmann A.T."/>
            <person name="Christiansen J.V."/>
            <person name="Brundto M.L."/>
            <person name="Overgaard C.K."/>
            <person name="Boysen A.T."/>
            <person name="Wollenberg R.D."/>
            <person name="Larsen T.O."/>
            <person name="Sorensen J.L."/>
            <person name="Nielsen K.L."/>
            <person name="Sondergaard T.E."/>
        </authorList>
    </citation>
    <scope>NUCLEOTIDE SEQUENCE [LARGE SCALE GENOMIC DNA]</scope>
    <source>
        <strain evidence="2 3">AAU 773</strain>
    </source>
</reference>
<dbReference type="CDD" id="cd09917">
    <property type="entry name" value="F-box_SF"/>
    <property type="match status" value="1"/>
</dbReference>
<keyword evidence="3" id="KW-1185">Reference proteome</keyword>
<evidence type="ECO:0000259" key="1">
    <source>
        <dbReference type="PROSITE" id="PS50181"/>
    </source>
</evidence>
<dbReference type="Pfam" id="PF12937">
    <property type="entry name" value="F-box-like"/>
    <property type="match status" value="1"/>
</dbReference>
<comment type="caution">
    <text evidence="2">The sequence shown here is derived from an EMBL/GenBank/DDBJ whole genome shotgun (WGS) entry which is preliminary data.</text>
</comment>
<accession>A0ABR2JPY3</accession>
<protein>
    <recommendedName>
        <fullName evidence="1">F-box domain-containing protein</fullName>
    </recommendedName>
</protein>
<organism evidence="2 3">
    <name type="scientific">Apiospora arundinis</name>
    <dbReference type="NCBI Taxonomy" id="335852"/>
    <lineage>
        <taxon>Eukaryota</taxon>
        <taxon>Fungi</taxon>
        <taxon>Dikarya</taxon>
        <taxon>Ascomycota</taxon>
        <taxon>Pezizomycotina</taxon>
        <taxon>Sordariomycetes</taxon>
        <taxon>Xylariomycetidae</taxon>
        <taxon>Amphisphaeriales</taxon>
        <taxon>Apiosporaceae</taxon>
        <taxon>Apiospora</taxon>
    </lineage>
</organism>
<dbReference type="EMBL" id="JAPCWZ010000001">
    <property type="protein sequence ID" value="KAK8880307.1"/>
    <property type="molecule type" value="Genomic_DNA"/>
</dbReference>